<evidence type="ECO:0000256" key="4">
    <source>
        <dbReference type="RuleBase" id="RU362073"/>
    </source>
</evidence>
<evidence type="ECO:0000313" key="7">
    <source>
        <dbReference type="EMBL" id="SHH85568.1"/>
    </source>
</evidence>
<dbReference type="SUPFAM" id="SSF64518">
    <property type="entry name" value="Phase 1 flagellin"/>
    <property type="match status" value="1"/>
</dbReference>
<evidence type="ECO:0000313" key="8">
    <source>
        <dbReference type="Proteomes" id="UP000184278"/>
    </source>
</evidence>
<evidence type="ECO:0000259" key="6">
    <source>
        <dbReference type="Pfam" id="PF00700"/>
    </source>
</evidence>
<dbReference type="Pfam" id="PF00669">
    <property type="entry name" value="Flagellin_N"/>
    <property type="match status" value="1"/>
</dbReference>
<feature type="domain" description="Flagellin N-terminal" evidence="5">
    <location>
        <begin position="6"/>
        <end position="138"/>
    </location>
</feature>
<gene>
    <name evidence="7" type="ORF">SAMN02745229_01017</name>
</gene>
<keyword evidence="7" id="KW-0969">Cilium</keyword>
<dbReference type="PANTHER" id="PTHR42792:SF2">
    <property type="entry name" value="FLAGELLIN"/>
    <property type="match status" value="1"/>
</dbReference>
<keyword evidence="8" id="KW-1185">Reference proteome</keyword>
<comment type="function">
    <text evidence="4">Flagellin is the subunit protein which polymerizes to form the filaments of bacterial flagella.</text>
</comment>
<dbReference type="InterPro" id="IPR046358">
    <property type="entry name" value="Flagellin_C"/>
</dbReference>
<dbReference type="GeneID" id="89510073"/>
<protein>
    <recommendedName>
        <fullName evidence="2 4">Flagellin</fullName>
    </recommendedName>
</protein>
<dbReference type="PANTHER" id="PTHR42792">
    <property type="entry name" value="FLAGELLIN"/>
    <property type="match status" value="1"/>
</dbReference>
<sequence length="656" mass="72107">MSGFVIQHNLAAMNSQRQYNLTADRNFKSAEKLSSGYKVNRAADDAAGLAISEKMRRQIRGLRQAEDNIQDGISFVQVADGALNETHDILQRMNELCVKASNDTLSDTDRSYINEEIQAIKKESDRIFNTTSFNDRNIWNIEIEDPVIVGHDNIQALNVADKDYTHHDIYPENKDYMPVPNTFIVSADATNGVKVSWTSFNGNTYSSDYISWEQLKADNYKYNISEHLSSYSGETLEQLKDYLDETIYMSVETTTATIEDYVKALNNAKLDVNFSQYATATFDSPSDTGGISASASINIYAKDSSSKASTNAYSFQSTSNDPFIEPVTTSGTNLTQISGNGTSDINTAKQSTTPWIFKFNMSGIGGVTAKSSSVTFYSTDSRPENEDVWWEYTNSWKTGTRILTHTATKGGNLAGVMEALTGSTGVLTQDNLGDTNVGGTVEINFSLTADTSFSSAGNSSRTDVGSMTITIPVTTSDTEQTILNKVNKALNPTTIIDLSHEGKDYFYWEAPEEKSSIVKVPVYGGQIGMIIQSGSEADNDIPIVYEKLNNGVLGIRNLEITDSASAQAAIDTLKGAFKIVNEQRSLFGAYQNRMEHAVLNDNNIRINTQDSESQIRDTDMAKEMVNYSLTNILKQSGESMLAQANQSKQGVMSLLQ</sequence>
<dbReference type="EMBL" id="FQXK01000007">
    <property type="protein sequence ID" value="SHH85568.1"/>
    <property type="molecule type" value="Genomic_DNA"/>
</dbReference>
<dbReference type="Gene3D" id="1.20.1330.10">
    <property type="entry name" value="f41 fragment of flagellin, N-terminal domain"/>
    <property type="match status" value="2"/>
</dbReference>
<dbReference type="InterPro" id="IPR042187">
    <property type="entry name" value="Flagellin_C_sub2"/>
</dbReference>
<comment type="similarity">
    <text evidence="1 4">Belongs to the bacterial flagellin family.</text>
</comment>
<dbReference type="InterPro" id="IPR001029">
    <property type="entry name" value="Flagellin_N"/>
</dbReference>
<dbReference type="InterPro" id="IPR001492">
    <property type="entry name" value="Flagellin"/>
</dbReference>
<dbReference type="Gene3D" id="3.30.70.2120">
    <property type="match status" value="1"/>
</dbReference>
<keyword evidence="3 4" id="KW-0975">Bacterial flagellum</keyword>
<evidence type="ECO:0000256" key="3">
    <source>
        <dbReference type="ARBA" id="ARBA00023143"/>
    </source>
</evidence>
<dbReference type="Gene3D" id="6.10.10.10">
    <property type="entry name" value="Flagellar export chaperone, C-terminal domain"/>
    <property type="match status" value="1"/>
</dbReference>
<dbReference type="GO" id="GO:0005576">
    <property type="term" value="C:extracellular region"/>
    <property type="evidence" value="ECO:0007669"/>
    <property type="project" value="UniProtKB-SubCell"/>
</dbReference>
<dbReference type="PRINTS" id="PR00207">
    <property type="entry name" value="FLAGELLIN"/>
</dbReference>
<dbReference type="Pfam" id="PF00700">
    <property type="entry name" value="Flagellin_C"/>
    <property type="match status" value="1"/>
</dbReference>
<dbReference type="GO" id="GO:0009288">
    <property type="term" value="C:bacterial-type flagellum"/>
    <property type="evidence" value="ECO:0007669"/>
    <property type="project" value="UniProtKB-SubCell"/>
</dbReference>
<keyword evidence="4" id="KW-0964">Secreted</keyword>
<dbReference type="GO" id="GO:0005198">
    <property type="term" value="F:structural molecule activity"/>
    <property type="evidence" value="ECO:0007669"/>
    <property type="project" value="UniProtKB-UniRule"/>
</dbReference>
<keyword evidence="7" id="KW-0282">Flagellum</keyword>
<dbReference type="Proteomes" id="UP000184278">
    <property type="component" value="Unassembled WGS sequence"/>
</dbReference>
<evidence type="ECO:0000256" key="1">
    <source>
        <dbReference type="ARBA" id="ARBA00005709"/>
    </source>
</evidence>
<keyword evidence="7" id="KW-0966">Cell projection</keyword>
<dbReference type="AlphaFoldDB" id="A0A1M5WDU6"/>
<dbReference type="RefSeq" id="WP_073386010.1">
    <property type="nucleotide sequence ID" value="NZ_FQXK01000007.1"/>
</dbReference>
<evidence type="ECO:0000256" key="2">
    <source>
        <dbReference type="ARBA" id="ARBA00020110"/>
    </source>
</evidence>
<proteinExistence type="inferred from homology"/>
<comment type="subcellular location">
    <subcellularLocation>
        <location evidence="4">Secreted</location>
    </subcellularLocation>
    <subcellularLocation>
        <location evidence="4">Bacterial flagellum</location>
    </subcellularLocation>
</comment>
<organism evidence="7 8">
    <name type="scientific">Butyrivibrio fibrisolvens DSM 3071</name>
    <dbReference type="NCBI Taxonomy" id="1121131"/>
    <lineage>
        <taxon>Bacteria</taxon>
        <taxon>Bacillati</taxon>
        <taxon>Bacillota</taxon>
        <taxon>Clostridia</taxon>
        <taxon>Lachnospirales</taxon>
        <taxon>Lachnospiraceae</taxon>
        <taxon>Butyrivibrio</taxon>
    </lineage>
</organism>
<name>A0A1M5WDU6_BUTFI</name>
<accession>A0A1M5WDU6</accession>
<reference evidence="8" key="1">
    <citation type="submission" date="2016-11" db="EMBL/GenBank/DDBJ databases">
        <authorList>
            <person name="Varghese N."/>
            <person name="Submissions S."/>
        </authorList>
    </citation>
    <scope>NUCLEOTIDE SEQUENCE [LARGE SCALE GENOMIC DNA]</scope>
    <source>
        <strain evidence="8">DSM 3071</strain>
    </source>
</reference>
<dbReference type="STRING" id="1121131.SAMN02745229_01017"/>
<evidence type="ECO:0000259" key="5">
    <source>
        <dbReference type="Pfam" id="PF00669"/>
    </source>
</evidence>
<feature type="domain" description="Flagellin C-terminal" evidence="6">
    <location>
        <begin position="571"/>
        <end position="655"/>
    </location>
</feature>